<accession>C5WD76</accession>
<dbReference type="InterPro" id="IPR050133">
    <property type="entry name" value="NqrDE/RnfAE_oxidrdctase"/>
</dbReference>
<proteinExistence type="predicted"/>
<dbReference type="PANTHER" id="PTHR30335">
    <property type="entry name" value="INTEGRAL MEMBRANE PROTEIN OF SOXR-REDUCING COMPLEX"/>
    <property type="match status" value="1"/>
</dbReference>
<keyword evidence="4 8" id="KW-0812">Transmembrane</keyword>
<evidence type="ECO:0000256" key="5">
    <source>
        <dbReference type="ARBA" id="ARBA00022967"/>
    </source>
</evidence>
<feature type="transmembrane region" description="Helical" evidence="8">
    <location>
        <begin position="131"/>
        <end position="152"/>
    </location>
</feature>
<dbReference type="HOGENOM" id="CLU_095255_1_0_6"/>
<dbReference type="PANTHER" id="PTHR30335:SF0">
    <property type="entry name" value="ION-TRANSLOCATING OXIDOREDUCTASE COMPLEX SUBUNIT A"/>
    <property type="match status" value="1"/>
</dbReference>
<keyword evidence="3" id="KW-1003">Cell membrane</keyword>
<evidence type="ECO:0000256" key="7">
    <source>
        <dbReference type="ARBA" id="ARBA00023136"/>
    </source>
</evidence>
<keyword evidence="7 8" id="KW-0472">Membrane</keyword>
<keyword evidence="2" id="KW-0813">Transport</keyword>
<feature type="transmembrane region" description="Helical" evidence="8">
    <location>
        <begin position="6"/>
        <end position="29"/>
    </location>
</feature>
<evidence type="ECO:0000313" key="9">
    <source>
        <dbReference type="EMBL" id="BAH83282.1"/>
    </source>
</evidence>
<evidence type="ECO:0000256" key="4">
    <source>
        <dbReference type="ARBA" id="ARBA00022692"/>
    </source>
</evidence>
<organism evidence="9 10">
    <name type="scientific">Candidatus Ishikawaella capsulata Mpkobe</name>
    <dbReference type="NCBI Taxonomy" id="476281"/>
    <lineage>
        <taxon>Bacteria</taxon>
        <taxon>Pseudomonadati</taxon>
        <taxon>Pseudomonadota</taxon>
        <taxon>Gammaproteobacteria</taxon>
        <taxon>Enterobacterales</taxon>
        <taxon>Enterobacteriaceae</taxon>
        <taxon>Candidatus Ishikawella</taxon>
    </lineage>
</organism>
<feature type="transmembrane region" description="Helical" evidence="8">
    <location>
        <begin position="173"/>
        <end position="192"/>
    </location>
</feature>
<gene>
    <name evidence="9" type="primary">rsxA</name>
    <name evidence="9" type="ORF">ICMP_429</name>
</gene>
<feature type="transmembrane region" description="Helical" evidence="8">
    <location>
        <begin position="41"/>
        <end position="60"/>
    </location>
</feature>
<keyword evidence="10" id="KW-1185">Reference proteome</keyword>
<keyword evidence="5" id="KW-1278">Translocase</keyword>
<dbReference type="STRING" id="476281.ICMP_429"/>
<dbReference type="PIRSF" id="PIRSF006102">
    <property type="entry name" value="NQR_DE"/>
    <property type="match status" value="1"/>
</dbReference>
<evidence type="ECO:0000313" key="10">
    <source>
        <dbReference type="Proteomes" id="UP000061704"/>
    </source>
</evidence>
<dbReference type="InterPro" id="IPR003667">
    <property type="entry name" value="NqrDE/RnfAE"/>
</dbReference>
<dbReference type="AlphaFoldDB" id="C5WD76"/>
<reference evidence="9 10" key="1">
    <citation type="journal article" date="2011" name="Genome Biol. Evol.">
        <title>Reductive evolution of bacterial genome in insect gut environment.</title>
        <authorList>
            <person name="Nikoh N."/>
            <person name="Hosokawa T."/>
            <person name="Ohshima K."/>
            <person name="Hattori M."/>
            <person name="Fukatsu T."/>
        </authorList>
    </citation>
    <scope>NUCLEOTIDE SEQUENCE [LARGE SCALE GENOMIC DNA]</scope>
    <source>
        <strain evidence="9 10">Mpkobe</strain>
    </source>
</reference>
<dbReference type="Proteomes" id="UP000061704">
    <property type="component" value="Chromosome"/>
</dbReference>
<dbReference type="EMBL" id="AP010872">
    <property type="protein sequence ID" value="BAH83282.1"/>
    <property type="molecule type" value="Genomic_DNA"/>
</dbReference>
<feature type="transmembrane region" description="Helical" evidence="8">
    <location>
        <begin position="72"/>
        <end position="92"/>
    </location>
</feature>
<protein>
    <submittedName>
        <fullName evidence="9">Integral membrane protein of SoxR-reducing complex</fullName>
    </submittedName>
</protein>
<dbReference type="GO" id="GO:0012505">
    <property type="term" value="C:endomembrane system"/>
    <property type="evidence" value="ECO:0007669"/>
    <property type="project" value="UniProtKB-SubCell"/>
</dbReference>
<evidence type="ECO:0000256" key="2">
    <source>
        <dbReference type="ARBA" id="ARBA00022448"/>
    </source>
</evidence>
<dbReference type="GO" id="GO:0005886">
    <property type="term" value="C:plasma membrane"/>
    <property type="evidence" value="ECO:0007669"/>
    <property type="project" value="TreeGrafter"/>
</dbReference>
<dbReference type="Pfam" id="PF02508">
    <property type="entry name" value="Rnf-Nqr"/>
    <property type="match status" value="1"/>
</dbReference>
<sequence>MMKNVFLIFVSSSLINNLVLLHFCGLCPLMRAGKNIEIAQIFSGITTCVIVISSIWIWIFTKIILVPLQMIYLRYTICVLIIATMVQLVEIIMKKVNPLIYQSLGIFFPLITTNCMILNTLLLSIDLKCNFLETIFYVLGTSLGFSLVIILFSSIQERLTLANIPVPFQGISIRLITLGLISLAFMGFQGMINF</sequence>
<evidence type="ECO:0000256" key="8">
    <source>
        <dbReference type="SAM" id="Phobius"/>
    </source>
</evidence>
<name>C5WD76_9ENTR</name>
<feature type="transmembrane region" description="Helical" evidence="8">
    <location>
        <begin position="104"/>
        <end position="125"/>
    </location>
</feature>
<evidence type="ECO:0000256" key="6">
    <source>
        <dbReference type="ARBA" id="ARBA00022989"/>
    </source>
</evidence>
<keyword evidence="6 8" id="KW-1133">Transmembrane helix</keyword>
<evidence type="ECO:0000256" key="3">
    <source>
        <dbReference type="ARBA" id="ARBA00022519"/>
    </source>
</evidence>
<comment type="subcellular location">
    <subcellularLocation>
        <location evidence="1">Endomembrane system</location>
        <topology evidence="1">Multi-pass membrane protein</topology>
    </subcellularLocation>
</comment>
<evidence type="ECO:0000256" key="1">
    <source>
        <dbReference type="ARBA" id="ARBA00004127"/>
    </source>
</evidence>
<dbReference type="KEGG" id="icp:ICMP_429"/>
<keyword evidence="3" id="KW-0997">Cell inner membrane</keyword>